<sequence>MTTYKQPEKDKSRVLLWNHAVESLTSLRDSNRILNTTYMEHLWLYCQQQLNEKLDIEAFIQWKQYADICYQTKKPEELKIAFFCGNEPENDVKHLLGLGVRIENIYAFECDSNLFNLAVKSLHNTYPLLKIYKGKIEVFAELQNTKFDIVYLDFTGSLFKEYKVVLKMLDLNALNDMSILAINTTYPDKTEENIEILTNFFYNDTFFESSVLTSNDTEEENSKVQRAEGCDALGIDIENLRSIIDMNFENAYSAFQTALIIDYANRHKPAYEVFKQDMLSKRLINSKVIAKKEDFFRNFHDVLIQESFMDGQRLPSNQYLEDEFIEKLSNGTKRSRLECIKIAEVFLQSPYSHSLPVWNKIEEHIKHGASSDNDIDDEYIDVDFKQVVTPEVNQVISEINNWFYGQCRFCDVPMAHLWLELLLFHYGHPYHTNIGNHKRYSYTAKKRKMCLDIFTLDKCRTLYDWIPMLEYFIYDMQDNNRQMITRMCIDAIGKQLLHIVDEIFEGSALVGINEFEWSINKELPNREEISVKKNQENIFLRMIKTLRDKFRKIRIF</sequence>
<accession>A0A414YM80</accession>
<dbReference type="AlphaFoldDB" id="A0A414YM80"/>
<reference evidence="1 3" key="1">
    <citation type="submission" date="2018-08" db="EMBL/GenBank/DDBJ databases">
        <title>A genome reference for cultivated species of the human gut microbiota.</title>
        <authorList>
            <person name="Zou Y."/>
            <person name="Xue W."/>
            <person name="Luo G."/>
        </authorList>
    </citation>
    <scope>NUCLEOTIDE SEQUENCE [LARGE SCALE GENOMIC DNA]</scope>
    <source>
        <strain evidence="1 3">AM16-49B</strain>
    </source>
</reference>
<dbReference type="EMBL" id="CP103166">
    <property type="protein sequence ID" value="UVQ98580.1"/>
    <property type="molecule type" value="Genomic_DNA"/>
</dbReference>
<name>A0A414YM80_9BACE</name>
<gene>
    <name evidence="1" type="ORF">DW190_15750</name>
    <name evidence="2" type="ORF">NXW23_09845</name>
</gene>
<dbReference type="RefSeq" id="WP_122295676.1">
    <property type="nucleotide sequence ID" value="NZ_CAXSLD010000025.1"/>
</dbReference>
<evidence type="ECO:0000313" key="1">
    <source>
        <dbReference type="EMBL" id="RHH87491.1"/>
    </source>
</evidence>
<proteinExistence type="predicted"/>
<protein>
    <submittedName>
        <fullName evidence="1">Uncharacterized protein</fullName>
    </submittedName>
</protein>
<dbReference type="Proteomes" id="UP000283512">
    <property type="component" value="Unassembled WGS sequence"/>
</dbReference>
<organism evidence="1 3">
    <name type="scientific">Bacteroides caccae</name>
    <dbReference type="NCBI Taxonomy" id="47678"/>
    <lineage>
        <taxon>Bacteria</taxon>
        <taxon>Pseudomonadati</taxon>
        <taxon>Bacteroidota</taxon>
        <taxon>Bacteroidia</taxon>
        <taxon>Bacteroidales</taxon>
        <taxon>Bacteroidaceae</taxon>
        <taxon>Bacteroides</taxon>
    </lineage>
</organism>
<dbReference type="Proteomes" id="UP001060260">
    <property type="component" value="Chromosome"/>
</dbReference>
<dbReference type="EMBL" id="QRKD01000017">
    <property type="protein sequence ID" value="RHH87491.1"/>
    <property type="molecule type" value="Genomic_DNA"/>
</dbReference>
<evidence type="ECO:0000313" key="2">
    <source>
        <dbReference type="EMBL" id="UVQ98580.1"/>
    </source>
</evidence>
<reference evidence="2" key="2">
    <citation type="submission" date="2022-08" db="EMBL/GenBank/DDBJ databases">
        <title>Genome Sequencing of Bacteroides fragilis Group Isolates with Nanopore Technology.</title>
        <authorList>
            <person name="Tisza M.J."/>
            <person name="Smith D."/>
            <person name="Dekker J.P."/>
        </authorList>
    </citation>
    <scope>NUCLEOTIDE SEQUENCE</scope>
    <source>
        <strain evidence="2">BFG-474</strain>
    </source>
</reference>
<evidence type="ECO:0000313" key="3">
    <source>
        <dbReference type="Proteomes" id="UP000283512"/>
    </source>
</evidence>